<dbReference type="EMBL" id="BMMK01000013">
    <property type="protein sequence ID" value="GGM57308.1"/>
    <property type="molecule type" value="Genomic_DNA"/>
</dbReference>
<protein>
    <submittedName>
        <fullName evidence="2">Uncharacterized protein</fullName>
    </submittedName>
</protein>
<feature type="region of interest" description="Disordered" evidence="1">
    <location>
        <begin position="1"/>
        <end position="26"/>
    </location>
</feature>
<accession>A0A8J3CEX9</accession>
<keyword evidence="3" id="KW-1185">Reference proteome</keyword>
<proteinExistence type="predicted"/>
<dbReference type="AlphaFoldDB" id="A0A8J3CEX9"/>
<gene>
    <name evidence="2" type="ORF">GCM10012275_30510</name>
</gene>
<evidence type="ECO:0000313" key="3">
    <source>
        <dbReference type="Proteomes" id="UP000637578"/>
    </source>
</evidence>
<sequence length="87" mass="9251">MPLLPPCGPASAETSSAAPPPIDEHTCAVDLSGDSLPRIDVLLTSLDADYTLDADPDVLNHLHTVADRIHHAMHAQPRAQPALRRSS</sequence>
<dbReference type="RefSeq" id="WP_229686400.1">
    <property type="nucleotide sequence ID" value="NZ_BMMK01000013.1"/>
</dbReference>
<reference evidence="2" key="2">
    <citation type="submission" date="2020-09" db="EMBL/GenBank/DDBJ databases">
        <authorList>
            <person name="Sun Q."/>
            <person name="Zhou Y."/>
        </authorList>
    </citation>
    <scope>NUCLEOTIDE SEQUENCE</scope>
    <source>
        <strain evidence="2">CGMCC 4.5737</strain>
    </source>
</reference>
<evidence type="ECO:0000256" key="1">
    <source>
        <dbReference type="SAM" id="MobiDB-lite"/>
    </source>
</evidence>
<organism evidence="2 3">
    <name type="scientific">Longimycelium tulufanense</name>
    <dbReference type="NCBI Taxonomy" id="907463"/>
    <lineage>
        <taxon>Bacteria</taxon>
        <taxon>Bacillati</taxon>
        <taxon>Actinomycetota</taxon>
        <taxon>Actinomycetes</taxon>
        <taxon>Pseudonocardiales</taxon>
        <taxon>Pseudonocardiaceae</taxon>
        <taxon>Longimycelium</taxon>
    </lineage>
</organism>
<evidence type="ECO:0000313" key="2">
    <source>
        <dbReference type="EMBL" id="GGM57308.1"/>
    </source>
</evidence>
<comment type="caution">
    <text evidence="2">The sequence shown here is derived from an EMBL/GenBank/DDBJ whole genome shotgun (WGS) entry which is preliminary data.</text>
</comment>
<name>A0A8J3CEX9_9PSEU</name>
<reference evidence="2" key="1">
    <citation type="journal article" date="2014" name="Int. J. Syst. Evol. Microbiol.">
        <title>Complete genome sequence of Corynebacterium casei LMG S-19264T (=DSM 44701T), isolated from a smear-ripened cheese.</title>
        <authorList>
            <consortium name="US DOE Joint Genome Institute (JGI-PGF)"/>
            <person name="Walter F."/>
            <person name="Albersmeier A."/>
            <person name="Kalinowski J."/>
            <person name="Ruckert C."/>
        </authorList>
    </citation>
    <scope>NUCLEOTIDE SEQUENCE</scope>
    <source>
        <strain evidence="2">CGMCC 4.5737</strain>
    </source>
</reference>
<dbReference type="Proteomes" id="UP000637578">
    <property type="component" value="Unassembled WGS sequence"/>
</dbReference>